<dbReference type="PROSITE" id="PS51120">
    <property type="entry name" value="LDLRB"/>
    <property type="match status" value="1"/>
</dbReference>
<dbReference type="Proteomes" id="UP000828390">
    <property type="component" value="Unassembled WGS sequence"/>
</dbReference>
<dbReference type="EMBL" id="JAIWYP010000009">
    <property type="protein sequence ID" value="KAH3770049.1"/>
    <property type="molecule type" value="Genomic_DNA"/>
</dbReference>
<evidence type="ECO:0000256" key="6">
    <source>
        <dbReference type="PROSITE-ProRule" id="PRU00461"/>
    </source>
</evidence>
<dbReference type="PANTHER" id="PTHR19325">
    <property type="entry name" value="COMPLEMENT COMPONENT-RELATED SUSHI DOMAIN-CONTAINING"/>
    <property type="match status" value="1"/>
</dbReference>
<feature type="domain" description="Sushi" evidence="7">
    <location>
        <begin position="26"/>
        <end position="84"/>
    </location>
</feature>
<dbReference type="AlphaFoldDB" id="A0A9D4DXU9"/>
<reference evidence="8" key="2">
    <citation type="submission" date="2020-11" db="EMBL/GenBank/DDBJ databases">
        <authorList>
            <person name="McCartney M.A."/>
            <person name="Auch B."/>
            <person name="Kono T."/>
            <person name="Mallez S."/>
            <person name="Becker A."/>
            <person name="Gohl D.M."/>
            <person name="Silverstein K.A.T."/>
            <person name="Koren S."/>
            <person name="Bechman K.B."/>
            <person name="Herman A."/>
            <person name="Abrahante J.E."/>
            <person name="Garbe J."/>
        </authorList>
    </citation>
    <scope>NUCLEOTIDE SEQUENCE</scope>
    <source>
        <strain evidence="8">Duluth1</strain>
        <tissue evidence="8">Whole animal</tissue>
    </source>
</reference>
<dbReference type="SMART" id="SM00135">
    <property type="entry name" value="LY"/>
    <property type="match status" value="3"/>
</dbReference>
<dbReference type="InterPro" id="IPR000436">
    <property type="entry name" value="Sushi_SCR_CCP_dom"/>
</dbReference>
<sequence>MILQGSNSLPCLSSAQWSTPPPVCIAYCGNPPNVRNATVHVTSTIDGGVATYSCMYNYMVLLGNNNLRCLSSGLWSTEPPICKADCGQPPGVANASLYLTSTRDGGVATYTCMYDFMVLQGNNNRTCLSSGNWSGTPPICIADCRQPPVVGNANLLVTSTRDGGFATYSCMYDYLVLQGNSILICLSSGNWSSIPPTCIADCRQPTRVSNASVHVTSTRDGGVATYTCMYAYMVLQGNNNRTCLSSGNWSGTPPICIADCGQPPGVINATVHVTTTRDGGVATYTCMHEYMVLQGNKNLTCLSSGEWSRTTPFCIANCRQPPNVEYANVNVTSTLAGGVAMYACMNDFMMLKGAKNLTCQYSGIWSGREPSCEFPESTAFIVLGSYGNVRNSGHFVSILLKTEAGVTNVFNEHSFTIGYGNFMEQPMSIDIDFYRKIMYIFNKYTGSLQRIEFNPENRTTGATFELLHSGISRSNVKIAVDRISNNLYWTDSEFQWIGLQSLNNMKRHKILIQTNVDMPTGIAVDPIHKITFLYSLRDVTDISTVDDTDQADQNVKWNPLVNKHSLDRKTCFVCNTAFKVLTVLVRRCF</sequence>
<feature type="domain" description="Sushi" evidence="7">
    <location>
        <begin position="316"/>
        <end position="374"/>
    </location>
</feature>
<feature type="domain" description="Sushi" evidence="7">
    <location>
        <begin position="200"/>
        <end position="258"/>
    </location>
</feature>
<keyword evidence="1 5" id="KW-0768">Sushi</keyword>
<keyword evidence="9" id="KW-1185">Reference proteome</keyword>
<dbReference type="InterPro" id="IPR011042">
    <property type="entry name" value="6-blade_b-propeller_TolB-like"/>
</dbReference>
<evidence type="ECO:0000313" key="9">
    <source>
        <dbReference type="Proteomes" id="UP000828390"/>
    </source>
</evidence>
<dbReference type="Pfam" id="PF00084">
    <property type="entry name" value="Sushi"/>
    <property type="match status" value="6"/>
</dbReference>
<dbReference type="SMART" id="SM00032">
    <property type="entry name" value="CCP"/>
    <property type="match status" value="6"/>
</dbReference>
<comment type="caution">
    <text evidence="8">The sequence shown here is derived from an EMBL/GenBank/DDBJ whole genome shotgun (WGS) entry which is preliminary data.</text>
</comment>
<keyword evidence="2" id="KW-0677">Repeat</keyword>
<gene>
    <name evidence="8" type="ORF">DPMN_171328</name>
</gene>
<accession>A0A9D4DXU9</accession>
<organism evidence="8 9">
    <name type="scientific">Dreissena polymorpha</name>
    <name type="common">Zebra mussel</name>
    <name type="synonym">Mytilus polymorpha</name>
    <dbReference type="NCBI Taxonomy" id="45954"/>
    <lineage>
        <taxon>Eukaryota</taxon>
        <taxon>Metazoa</taxon>
        <taxon>Spiralia</taxon>
        <taxon>Lophotrochozoa</taxon>
        <taxon>Mollusca</taxon>
        <taxon>Bivalvia</taxon>
        <taxon>Autobranchia</taxon>
        <taxon>Heteroconchia</taxon>
        <taxon>Euheterodonta</taxon>
        <taxon>Imparidentia</taxon>
        <taxon>Neoheterodontei</taxon>
        <taxon>Myida</taxon>
        <taxon>Dreissenoidea</taxon>
        <taxon>Dreissenidae</taxon>
        <taxon>Dreissena</taxon>
    </lineage>
</organism>
<dbReference type="PROSITE" id="PS50923">
    <property type="entry name" value="SUSHI"/>
    <property type="match status" value="4"/>
</dbReference>
<feature type="domain" description="Sushi" evidence="7">
    <location>
        <begin position="85"/>
        <end position="142"/>
    </location>
</feature>
<dbReference type="CDD" id="cd00033">
    <property type="entry name" value="CCP"/>
    <property type="match status" value="6"/>
</dbReference>
<evidence type="ECO:0000256" key="3">
    <source>
        <dbReference type="ARBA" id="ARBA00023157"/>
    </source>
</evidence>
<keyword evidence="3" id="KW-1015">Disulfide bond</keyword>
<dbReference type="InterPro" id="IPR035976">
    <property type="entry name" value="Sushi/SCR/CCP_sf"/>
</dbReference>
<dbReference type="Gene3D" id="2.120.10.30">
    <property type="entry name" value="TolB, C-terminal domain"/>
    <property type="match status" value="1"/>
</dbReference>
<proteinExistence type="predicted"/>
<dbReference type="SUPFAM" id="SSF57535">
    <property type="entry name" value="Complement control module/SCR domain"/>
    <property type="match status" value="7"/>
</dbReference>
<dbReference type="InterPro" id="IPR000033">
    <property type="entry name" value="LDLR_classB_rpt"/>
</dbReference>
<evidence type="ECO:0000256" key="4">
    <source>
        <dbReference type="ARBA" id="ARBA00023180"/>
    </source>
</evidence>
<dbReference type="SUPFAM" id="SSF63825">
    <property type="entry name" value="YWTD domain"/>
    <property type="match status" value="1"/>
</dbReference>
<name>A0A9D4DXU9_DREPO</name>
<evidence type="ECO:0000256" key="5">
    <source>
        <dbReference type="PROSITE-ProRule" id="PRU00302"/>
    </source>
</evidence>
<dbReference type="Pfam" id="PF00058">
    <property type="entry name" value="Ldl_recept_b"/>
    <property type="match status" value="1"/>
</dbReference>
<evidence type="ECO:0000256" key="1">
    <source>
        <dbReference type="ARBA" id="ARBA00022659"/>
    </source>
</evidence>
<reference evidence="8" key="1">
    <citation type="journal article" date="2019" name="bioRxiv">
        <title>The Genome of the Zebra Mussel, Dreissena polymorpha: A Resource for Invasive Species Research.</title>
        <authorList>
            <person name="McCartney M.A."/>
            <person name="Auch B."/>
            <person name="Kono T."/>
            <person name="Mallez S."/>
            <person name="Zhang Y."/>
            <person name="Obille A."/>
            <person name="Becker A."/>
            <person name="Abrahante J.E."/>
            <person name="Garbe J."/>
            <person name="Badalamenti J.P."/>
            <person name="Herman A."/>
            <person name="Mangelson H."/>
            <person name="Liachko I."/>
            <person name="Sullivan S."/>
            <person name="Sone E.D."/>
            <person name="Koren S."/>
            <person name="Silverstein K.A.T."/>
            <person name="Beckman K.B."/>
            <person name="Gohl D.M."/>
        </authorList>
    </citation>
    <scope>NUCLEOTIDE SEQUENCE</scope>
    <source>
        <strain evidence="8">Duluth1</strain>
        <tissue evidence="8">Whole animal</tissue>
    </source>
</reference>
<feature type="repeat" description="LDL-receptor class B" evidence="6">
    <location>
        <begin position="485"/>
        <end position="528"/>
    </location>
</feature>
<evidence type="ECO:0000256" key="2">
    <source>
        <dbReference type="ARBA" id="ARBA00022737"/>
    </source>
</evidence>
<dbReference type="InterPro" id="IPR050350">
    <property type="entry name" value="Compl-Cell_Adhes-Reg"/>
</dbReference>
<protein>
    <recommendedName>
        <fullName evidence="7">Sushi domain-containing protein</fullName>
    </recommendedName>
</protein>
<dbReference type="Gene3D" id="2.10.70.10">
    <property type="entry name" value="Complement Module, domain 1"/>
    <property type="match status" value="6"/>
</dbReference>
<evidence type="ECO:0000313" key="8">
    <source>
        <dbReference type="EMBL" id="KAH3770049.1"/>
    </source>
</evidence>
<dbReference type="PANTHER" id="PTHR19325:SF537">
    <property type="entry name" value="FURROWED, ISOFORM A"/>
    <property type="match status" value="1"/>
</dbReference>
<evidence type="ECO:0000259" key="7">
    <source>
        <dbReference type="PROSITE" id="PS50923"/>
    </source>
</evidence>
<comment type="caution">
    <text evidence="5">Lacks conserved residue(s) required for the propagation of feature annotation.</text>
</comment>
<keyword evidence="4" id="KW-0325">Glycoprotein</keyword>